<protein>
    <submittedName>
        <fullName evidence="1">Uncharacterized protein</fullName>
    </submittedName>
</protein>
<dbReference type="EMBL" id="JACICC010000002">
    <property type="protein sequence ID" value="MBB3808789.1"/>
    <property type="molecule type" value="Genomic_DNA"/>
</dbReference>
<evidence type="ECO:0000313" key="1">
    <source>
        <dbReference type="EMBL" id="MBB3808789.1"/>
    </source>
</evidence>
<proteinExistence type="predicted"/>
<reference evidence="1 2" key="1">
    <citation type="submission" date="2020-08" db="EMBL/GenBank/DDBJ databases">
        <title>Genomic Encyclopedia of Type Strains, Phase IV (KMG-IV): sequencing the most valuable type-strain genomes for metagenomic binning, comparative biology and taxonomic classification.</title>
        <authorList>
            <person name="Goeker M."/>
        </authorList>
    </citation>
    <scope>NUCLEOTIDE SEQUENCE [LARGE SCALE GENOMIC DNA]</scope>
    <source>
        <strain evidence="1 2">DSM 28760</strain>
    </source>
</reference>
<sequence length="76" mass="8715">MMITDHHRTMADAIERGARAIADAGVDTTVDGDCWQVLIDERININGYGMKALWFFERVIERANELRCEWTMEIAA</sequence>
<name>A0A7W6EFD6_9HYPH</name>
<dbReference type="RefSeq" id="WP_183750831.1">
    <property type="nucleotide sequence ID" value="NZ_JACICC010000002.1"/>
</dbReference>
<evidence type="ECO:0000313" key="2">
    <source>
        <dbReference type="Proteomes" id="UP000537592"/>
    </source>
</evidence>
<gene>
    <name evidence="1" type="ORF">FHS81_000859</name>
</gene>
<dbReference type="Proteomes" id="UP000537592">
    <property type="component" value="Unassembled WGS sequence"/>
</dbReference>
<comment type="caution">
    <text evidence="1">The sequence shown here is derived from an EMBL/GenBank/DDBJ whole genome shotgun (WGS) entry which is preliminary data.</text>
</comment>
<organism evidence="1 2">
    <name type="scientific">Pseudochelatococcus contaminans</name>
    <dbReference type="NCBI Taxonomy" id="1538103"/>
    <lineage>
        <taxon>Bacteria</taxon>
        <taxon>Pseudomonadati</taxon>
        <taxon>Pseudomonadota</taxon>
        <taxon>Alphaproteobacteria</taxon>
        <taxon>Hyphomicrobiales</taxon>
        <taxon>Chelatococcaceae</taxon>
        <taxon>Pseudochelatococcus</taxon>
    </lineage>
</organism>
<dbReference type="AlphaFoldDB" id="A0A7W6EFD6"/>
<keyword evidence="2" id="KW-1185">Reference proteome</keyword>
<accession>A0A7W6EFD6</accession>